<evidence type="ECO:0000256" key="4">
    <source>
        <dbReference type="ARBA" id="ARBA00022989"/>
    </source>
</evidence>
<evidence type="ECO:0000259" key="9">
    <source>
        <dbReference type="Pfam" id="PF12704"/>
    </source>
</evidence>
<evidence type="ECO:0000256" key="5">
    <source>
        <dbReference type="ARBA" id="ARBA00023136"/>
    </source>
</evidence>
<name>A0A2S0WV31_9MICO</name>
<protein>
    <submittedName>
        <fullName evidence="10">ABC transporter permease</fullName>
    </submittedName>
</protein>
<feature type="transmembrane region" description="Helical" evidence="7">
    <location>
        <begin position="283"/>
        <end position="308"/>
    </location>
</feature>
<dbReference type="KEGG" id="agm:DCE93_05660"/>
<dbReference type="InterPro" id="IPR025857">
    <property type="entry name" value="MacB_PCD"/>
</dbReference>
<reference evidence="10 11" key="1">
    <citation type="submission" date="2018-04" db="EMBL/GenBank/DDBJ databases">
        <authorList>
            <person name="Li J."/>
        </authorList>
    </citation>
    <scope>NUCLEOTIDE SEQUENCE [LARGE SCALE GENOMIC DNA]</scope>
    <source>
        <strain evidence="11">30A</strain>
    </source>
</reference>
<organism evidence="10 11">
    <name type="scientific">Agromyces badenianii</name>
    <dbReference type="NCBI Taxonomy" id="2080742"/>
    <lineage>
        <taxon>Bacteria</taxon>
        <taxon>Bacillati</taxon>
        <taxon>Actinomycetota</taxon>
        <taxon>Actinomycetes</taxon>
        <taxon>Micrococcales</taxon>
        <taxon>Microbacteriaceae</taxon>
        <taxon>Agromyces</taxon>
    </lineage>
</organism>
<evidence type="ECO:0000313" key="10">
    <source>
        <dbReference type="EMBL" id="AWB95205.1"/>
    </source>
</evidence>
<evidence type="ECO:0000313" key="11">
    <source>
        <dbReference type="Proteomes" id="UP000244729"/>
    </source>
</evidence>
<evidence type="ECO:0000256" key="2">
    <source>
        <dbReference type="ARBA" id="ARBA00022475"/>
    </source>
</evidence>
<comment type="similarity">
    <text evidence="6">Belongs to the ABC-4 integral membrane protein family.</text>
</comment>
<dbReference type="PANTHER" id="PTHR30572:SF4">
    <property type="entry name" value="ABC TRANSPORTER PERMEASE YTRF"/>
    <property type="match status" value="1"/>
</dbReference>
<keyword evidence="11" id="KW-1185">Reference proteome</keyword>
<dbReference type="Pfam" id="PF12704">
    <property type="entry name" value="MacB_PCD"/>
    <property type="match status" value="1"/>
</dbReference>
<feature type="transmembrane region" description="Helical" evidence="7">
    <location>
        <begin position="30"/>
        <end position="54"/>
    </location>
</feature>
<dbReference type="RefSeq" id="WP_108595023.1">
    <property type="nucleotide sequence ID" value="NZ_CP028913.1"/>
</dbReference>
<keyword evidence="5 7" id="KW-0472">Membrane</keyword>
<evidence type="ECO:0000256" key="6">
    <source>
        <dbReference type="ARBA" id="ARBA00038076"/>
    </source>
</evidence>
<evidence type="ECO:0000256" key="7">
    <source>
        <dbReference type="SAM" id="Phobius"/>
    </source>
</evidence>
<sequence length="413" mass="43166">MRRWLSGTATGIVSTIVEALEELRIHRGRVLLSLIGVAVAVCALTTVVGAGAIAEQAGREMSERSGGRPATVTLNASSADGALDARTADTAWRTALDRHGIEYASRVGYGSLTVQFADGAVPVSMQIVDPDFGLMHRVRLAEGAWFTERDADRMAPALIVNEAFWTRLGNPELATHPTVELIGRGATIGVVTGVTPAQGEWDTEPTAFMLTDSYLPLQTATPDPMMGGPSTSFEMWIPDGSVDELTESMKRAFQAELGEGAAVDGWRSDYGAMEGDPFLPIKLMVVGVAVVILLLGALGLLTIALVTVRGRIREIGIRRSFGATAGRVFFSVLMETVVGTFVAGVVGVGVAIALVRSPLMGMALGGAEVQDMPGFPVEAALIGIGAAVAVGALAGLLPALGAVRVKVIDAIRF</sequence>
<accession>A0A2S0WV31</accession>
<evidence type="ECO:0000256" key="1">
    <source>
        <dbReference type="ARBA" id="ARBA00004651"/>
    </source>
</evidence>
<comment type="subcellular location">
    <subcellularLocation>
        <location evidence="1">Cell membrane</location>
        <topology evidence="1">Multi-pass membrane protein</topology>
    </subcellularLocation>
</comment>
<feature type="transmembrane region" description="Helical" evidence="7">
    <location>
        <begin position="328"/>
        <end position="355"/>
    </location>
</feature>
<dbReference type="Pfam" id="PF02687">
    <property type="entry name" value="FtsX"/>
    <property type="match status" value="1"/>
</dbReference>
<dbReference type="InterPro" id="IPR050250">
    <property type="entry name" value="Macrolide_Exporter_MacB"/>
</dbReference>
<dbReference type="AlphaFoldDB" id="A0A2S0WV31"/>
<keyword evidence="3 7" id="KW-0812">Transmembrane</keyword>
<dbReference type="OrthoDB" id="3510103at2"/>
<dbReference type="InterPro" id="IPR003838">
    <property type="entry name" value="ABC3_permease_C"/>
</dbReference>
<dbReference type="GO" id="GO:0005886">
    <property type="term" value="C:plasma membrane"/>
    <property type="evidence" value="ECO:0007669"/>
    <property type="project" value="UniProtKB-SubCell"/>
</dbReference>
<feature type="domain" description="ABC3 transporter permease C-terminal" evidence="8">
    <location>
        <begin position="288"/>
        <end position="404"/>
    </location>
</feature>
<feature type="domain" description="MacB-like periplasmic core" evidence="9">
    <location>
        <begin position="31"/>
        <end position="221"/>
    </location>
</feature>
<keyword evidence="2" id="KW-1003">Cell membrane</keyword>
<dbReference type="EMBL" id="CP028913">
    <property type="protein sequence ID" value="AWB95205.1"/>
    <property type="molecule type" value="Genomic_DNA"/>
</dbReference>
<dbReference type="GO" id="GO:0022857">
    <property type="term" value="F:transmembrane transporter activity"/>
    <property type="evidence" value="ECO:0007669"/>
    <property type="project" value="TreeGrafter"/>
</dbReference>
<evidence type="ECO:0000259" key="8">
    <source>
        <dbReference type="Pfam" id="PF02687"/>
    </source>
</evidence>
<keyword evidence="4 7" id="KW-1133">Transmembrane helix</keyword>
<dbReference type="PANTHER" id="PTHR30572">
    <property type="entry name" value="MEMBRANE COMPONENT OF TRANSPORTER-RELATED"/>
    <property type="match status" value="1"/>
</dbReference>
<evidence type="ECO:0000256" key="3">
    <source>
        <dbReference type="ARBA" id="ARBA00022692"/>
    </source>
</evidence>
<dbReference type="Proteomes" id="UP000244729">
    <property type="component" value="Chromosome"/>
</dbReference>
<proteinExistence type="inferred from homology"/>
<gene>
    <name evidence="10" type="ORF">DCE93_05660</name>
</gene>
<feature type="transmembrane region" description="Helical" evidence="7">
    <location>
        <begin position="379"/>
        <end position="403"/>
    </location>
</feature>